<sequence>MQRTNSAISLHDPKGNLLERWGSIRADMEHLIFLDSEQPFQRKIGR</sequence>
<organism evidence="1 2">
    <name type="scientific">Paenibacillus eucommiae</name>
    <dbReference type="NCBI Taxonomy" id="1355755"/>
    <lineage>
        <taxon>Bacteria</taxon>
        <taxon>Bacillati</taxon>
        <taxon>Bacillota</taxon>
        <taxon>Bacilli</taxon>
        <taxon>Bacillales</taxon>
        <taxon>Paenibacillaceae</taxon>
        <taxon>Paenibacillus</taxon>
    </lineage>
</organism>
<evidence type="ECO:0000313" key="2">
    <source>
        <dbReference type="Proteomes" id="UP001519287"/>
    </source>
</evidence>
<dbReference type="Proteomes" id="UP001519287">
    <property type="component" value="Unassembled WGS sequence"/>
</dbReference>
<proteinExistence type="predicted"/>
<keyword evidence="2" id="KW-1185">Reference proteome</keyword>
<name>A0ABS4IZN1_9BACL</name>
<gene>
    <name evidence="1" type="ORF">J2Z66_004659</name>
</gene>
<accession>A0ABS4IZN1</accession>
<dbReference type="RefSeq" id="WP_209974556.1">
    <property type="nucleotide sequence ID" value="NZ_JAGGLB010000016.1"/>
</dbReference>
<dbReference type="EMBL" id="JAGGLB010000016">
    <property type="protein sequence ID" value="MBP1993042.1"/>
    <property type="molecule type" value="Genomic_DNA"/>
</dbReference>
<reference evidence="1 2" key="1">
    <citation type="submission" date="2021-03" db="EMBL/GenBank/DDBJ databases">
        <title>Genomic Encyclopedia of Type Strains, Phase IV (KMG-IV): sequencing the most valuable type-strain genomes for metagenomic binning, comparative biology and taxonomic classification.</title>
        <authorList>
            <person name="Goeker M."/>
        </authorList>
    </citation>
    <scope>NUCLEOTIDE SEQUENCE [LARGE SCALE GENOMIC DNA]</scope>
    <source>
        <strain evidence="1 2">DSM 26048</strain>
    </source>
</reference>
<comment type="caution">
    <text evidence="1">The sequence shown here is derived from an EMBL/GenBank/DDBJ whole genome shotgun (WGS) entry which is preliminary data.</text>
</comment>
<protein>
    <submittedName>
        <fullName evidence="1">Uncharacterized protein</fullName>
    </submittedName>
</protein>
<evidence type="ECO:0000313" key="1">
    <source>
        <dbReference type="EMBL" id="MBP1993042.1"/>
    </source>
</evidence>